<gene>
    <name evidence="1" type="ORF">GIL414_LOCUS81873</name>
</gene>
<sequence length="62" mass="6890">IPSCQNEENITDDSITTIDELGNILERIDEGHLLFVHNTDEAGFDRIDVHVVMPNAADNANK</sequence>
<evidence type="ECO:0000313" key="2">
    <source>
        <dbReference type="Proteomes" id="UP000681720"/>
    </source>
</evidence>
<organism evidence="1 2">
    <name type="scientific">Rotaria magnacalcarata</name>
    <dbReference type="NCBI Taxonomy" id="392030"/>
    <lineage>
        <taxon>Eukaryota</taxon>
        <taxon>Metazoa</taxon>
        <taxon>Spiralia</taxon>
        <taxon>Gnathifera</taxon>
        <taxon>Rotifera</taxon>
        <taxon>Eurotatoria</taxon>
        <taxon>Bdelloidea</taxon>
        <taxon>Philodinida</taxon>
        <taxon>Philodinidae</taxon>
        <taxon>Rotaria</taxon>
    </lineage>
</organism>
<evidence type="ECO:0000313" key="1">
    <source>
        <dbReference type="EMBL" id="CAF5216427.1"/>
    </source>
</evidence>
<dbReference type="Proteomes" id="UP000681720">
    <property type="component" value="Unassembled WGS sequence"/>
</dbReference>
<reference evidence="1" key="1">
    <citation type="submission" date="2021-02" db="EMBL/GenBank/DDBJ databases">
        <authorList>
            <person name="Nowell W R."/>
        </authorList>
    </citation>
    <scope>NUCLEOTIDE SEQUENCE</scope>
</reference>
<feature type="non-terminal residue" evidence="1">
    <location>
        <position position="1"/>
    </location>
</feature>
<comment type="caution">
    <text evidence="1">The sequence shown here is derived from an EMBL/GenBank/DDBJ whole genome shotgun (WGS) entry which is preliminary data.</text>
</comment>
<name>A0A8S3JB76_9BILA</name>
<dbReference type="AlphaFoldDB" id="A0A8S3JB76"/>
<accession>A0A8S3JB76</accession>
<proteinExistence type="predicted"/>
<protein>
    <submittedName>
        <fullName evidence="1">Uncharacterized protein</fullName>
    </submittedName>
</protein>
<dbReference type="EMBL" id="CAJOBJ010358612">
    <property type="protein sequence ID" value="CAF5216427.1"/>
    <property type="molecule type" value="Genomic_DNA"/>
</dbReference>